<evidence type="ECO:0000259" key="1">
    <source>
        <dbReference type="Pfam" id="PF00535"/>
    </source>
</evidence>
<dbReference type="CDD" id="cd06433">
    <property type="entry name" value="GT_2_WfgS_like"/>
    <property type="match status" value="1"/>
</dbReference>
<dbReference type="Pfam" id="PF00535">
    <property type="entry name" value="Glycos_transf_2"/>
    <property type="match status" value="1"/>
</dbReference>
<dbReference type="EMBL" id="MAAX01000059">
    <property type="protein sequence ID" value="OUS18690.1"/>
    <property type="molecule type" value="Genomic_DNA"/>
</dbReference>
<evidence type="ECO:0000313" key="2">
    <source>
        <dbReference type="EMBL" id="OUS18690.1"/>
    </source>
</evidence>
<evidence type="ECO:0000313" key="3">
    <source>
        <dbReference type="Proteomes" id="UP000196102"/>
    </source>
</evidence>
<feature type="domain" description="Glycosyltransferase 2-like" evidence="1">
    <location>
        <begin position="7"/>
        <end position="143"/>
    </location>
</feature>
<dbReference type="PANTHER" id="PTHR22916:SF65">
    <property type="entry name" value="SLR1065 PROTEIN"/>
    <property type="match status" value="1"/>
</dbReference>
<protein>
    <recommendedName>
        <fullName evidence="1">Glycosyltransferase 2-like domain-containing protein</fullName>
    </recommendedName>
</protein>
<dbReference type="InterPro" id="IPR029044">
    <property type="entry name" value="Nucleotide-diphossugar_trans"/>
</dbReference>
<organism evidence="2 3">
    <name type="scientific">Nonlabens dokdonensis</name>
    <dbReference type="NCBI Taxonomy" id="328515"/>
    <lineage>
        <taxon>Bacteria</taxon>
        <taxon>Pseudomonadati</taxon>
        <taxon>Bacteroidota</taxon>
        <taxon>Flavobacteriia</taxon>
        <taxon>Flavobacteriales</taxon>
        <taxon>Flavobacteriaceae</taxon>
        <taxon>Nonlabens</taxon>
    </lineage>
</organism>
<reference evidence="3" key="1">
    <citation type="journal article" date="2017" name="Proc. Natl. Acad. Sci. U.S.A.">
        <title>Simulation of Deepwater Horizon oil plume reveals substrate specialization within a complex community of hydrocarbon-degraders.</title>
        <authorList>
            <person name="Hu P."/>
            <person name="Dubinsky E.A."/>
            <person name="Probst A.J."/>
            <person name="Wang J."/>
            <person name="Sieber C.M.K."/>
            <person name="Tom L.M."/>
            <person name="Gardinali P."/>
            <person name="Banfield J.F."/>
            <person name="Atlas R.M."/>
            <person name="Andersen G.L."/>
        </authorList>
    </citation>
    <scope>NUCLEOTIDE SEQUENCE [LARGE SCALE GENOMIC DNA]</scope>
</reference>
<dbReference type="InterPro" id="IPR001173">
    <property type="entry name" value="Glyco_trans_2-like"/>
</dbReference>
<dbReference type="SUPFAM" id="SSF53448">
    <property type="entry name" value="Nucleotide-diphospho-sugar transferases"/>
    <property type="match status" value="1"/>
</dbReference>
<dbReference type="Gene3D" id="3.90.550.10">
    <property type="entry name" value="Spore Coat Polysaccharide Biosynthesis Protein SpsA, Chain A"/>
    <property type="match status" value="1"/>
</dbReference>
<proteinExistence type="predicted"/>
<name>A0A1Z8B814_9FLAO</name>
<dbReference type="GO" id="GO:0016758">
    <property type="term" value="F:hexosyltransferase activity"/>
    <property type="evidence" value="ECO:0007669"/>
    <property type="project" value="UniProtKB-ARBA"/>
</dbReference>
<gene>
    <name evidence="2" type="ORF">A9Q93_03475</name>
</gene>
<accession>A0A1Z8B814</accession>
<dbReference type="RefSeq" id="WP_303685995.1">
    <property type="nucleotide sequence ID" value="NZ_CAJXYO010000036.1"/>
</dbReference>
<dbReference type="AlphaFoldDB" id="A0A1Z8B814"/>
<comment type="caution">
    <text evidence="2">The sequence shown here is derived from an EMBL/GenBank/DDBJ whole genome shotgun (WGS) entry which is preliminary data.</text>
</comment>
<dbReference type="Proteomes" id="UP000196102">
    <property type="component" value="Unassembled WGS sequence"/>
</dbReference>
<sequence>MLEKKISIITPVYNQVDFIEQTILSVVDQGYSNLEYIIIDGGSTDGTIDIIKKYESRITSWISEPDQGMYDAIDKGFSRSTGEIMAWINSDDLLLPNALHHMNHLMTELPQVEWVQGMNSAIDLQGNVIDYRYGGKFSLIKFLQKDYQYVQQECTFWRKSLYERAGNRMNTKLKLAGDFELWFRFSQNAKLYNCKLDIGTWRDRPGQLSRANFDNYVKEAERIIDAYVLNDEEKKRLNKIKTWRKIANAIKKASFYKLRLFNKRLHKLHGVDRADIIYSHNLQSYIIDPKS</sequence>
<dbReference type="PANTHER" id="PTHR22916">
    <property type="entry name" value="GLYCOSYLTRANSFERASE"/>
    <property type="match status" value="1"/>
</dbReference>